<dbReference type="AlphaFoldDB" id="A0A382R2Z5"/>
<feature type="non-terminal residue" evidence="1">
    <location>
        <position position="119"/>
    </location>
</feature>
<sequence>LSDEVDHFPHSVIGGGGFLYDPFNRGEIGDADFTAQGKGQQVAGQGTSEASFFSEDGVLELDYVAEVVFPKKDALHVHLAPVFILVAPLPHRIVVLQGEPQGVELGVTTSAGGIFSMDL</sequence>
<evidence type="ECO:0000313" key="1">
    <source>
        <dbReference type="EMBL" id="SVC92103.1"/>
    </source>
</evidence>
<proteinExistence type="predicted"/>
<protein>
    <submittedName>
        <fullName evidence="1">Uncharacterized protein</fullName>
    </submittedName>
</protein>
<gene>
    <name evidence="1" type="ORF">METZ01_LOCUS344957</name>
</gene>
<organism evidence="1">
    <name type="scientific">marine metagenome</name>
    <dbReference type="NCBI Taxonomy" id="408172"/>
    <lineage>
        <taxon>unclassified sequences</taxon>
        <taxon>metagenomes</taxon>
        <taxon>ecological metagenomes</taxon>
    </lineage>
</organism>
<accession>A0A382R2Z5</accession>
<feature type="non-terminal residue" evidence="1">
    <location>
        <position position="1"/>
    </location>
</feature>
<name>A0A382R2Z5_9ZZZZ</name>
<dbReference type="EMBL" id="UINC01118759">
    <property type="protein sequence ID" value="SVC92103.1"/>
    <property type="molecule type" value="Genomic_DNA"/>
</dbReference>
<reference evidence="1" key="1">
    <citation type="submission" date="2018-05" db="EMBL/GenBank/DDBJ databases">
        <authorList>
            <person name="Lanie J.A."/>
            <person name="Ng W.-L."/>
            <person name="Kazmierczak K.M."/>
            <person name="Andrzejewski T.M."/>
            <person name="Davidsen T.M."/>
            <person name="Wayne K.J."/>
            <person name="Tettelin H."/>
            <person name="Glass J.I."/>
            <person name="Rusch D."/>
            <person name="Podicherti R."/>
            <person name="Tsui H.-C.T."/>
            <person name="Winkler M.E."/>
        </authorList>
    </citation>
    <scope>NUCLEOTIDE SEQUENCE</scope>
</reference>